<evidence type="ECO:0000313" key="4">
    <source>
        <dbReference type="Proteomes" id="UP000273675"/>
    </source>
</evidence>
<comment type="caution">
    <text evidence="3">The sequence shown here is derived from an EMBL/GenBank/DDBJ whole genome shotgun (WGS) entry which is preliminary data.</text>
</comment>
<keyword evidence="2" id="KW-1133">Transmembrane helix</keyword>
<accession>A0A495D2F5</accession>
<dbReference type="EMBL" id="RBIM01000005">
    <property type="protein sequence ID" value="RKQ95965.1"/>
    <property type="molecule type" value="Genomic_DNA"/>
</dbReference>
<feature type="transmembrane region" description="Helical" evidence="2">
    <location>
        <begin position="12"/>
        <end position="35"/>
    </location>
</feature>
<keyword evidence="2" id="KW-0812">Transmembrane</keyword>
<dbReference type="AlphaFoldDB" id="A0A495D2F5"/>
<keyword evidence="2" id="KW-0472">Membrane</keyword>
<dbReference type="InterPro" id="IPR003425">
    <property type="entry name" value="CCB3/YggT"/>
</dbReference>
<evidence type="ECO:0000256" key="2">
    <source>
        <dbReference type="SAM" id="Phobius"/>
    </source>
</evidence>
<organism evidence="3 4">
    <name type="scientific">Maricaulis maris</name>
    <dbReference type="NCBI Taxonomy" id="74318"/>
    <lineage>
        <taxon>Bacteria</taxon>
        <taxon>Pseudomonadati</taxon>
        <taxon>Pseudomonadota</taxon>
        <taxon>Alphaproteobacteria</taxon>
        <taxon>Maricaulales</taxon>
        <taxon>Maricaulaceae</taxon>
        <taxon>Maricaulis</taxon>
    </lineage>
</organism>
<dbReference type="PANTHER" id="PTHR33219">
    <property type="entry name" value="YLMG HOMOLOG PROTEIN 2, CHLOROPLASTIC"/>
    <property type="match status" value="1"/>
</dbReference>
<proteinExistence type="inferred from homology"/>
<dbReference type="Pfam" id="PF02325">
    <property type="entry name" value="CCB3_YggT"/>
    <property type="match status" value="1"/>
</dbReference>
<dbReference type="GO" id="GO:0016020">
    <property type="term" value="C:membrane"/>
    <property type="evidence" value="ECO:0007669"/>
    <property type="project" value="InterPro"/>
</dbReference>
<evidence type="ECO:0000313" key="3">
    <source>
        <dbReference type="EMBL" id="RKQ95965.1"/>
    </source>
</evidence>
<protein>
    <submittedName>
        <fullName evidence="3">YggT family protein</fullName>
    </submittedName>
</protein>
<evidence type="ECO:0000256" key="1">
    <source>
        <dbReference type="ARBA" id="ARBA00010894"/>
    </source>
</evidence>
<feature type="transmembrane region" description="Helical" evidence="2">
    <location>
        <begin position="77"/>
        <end position="99"/>
    </location>
</feature>
<gene>
    <name evidence="3" type="ORF">C7435_2211</name>
</gene>
<dbReference type="Proteomes" id="UP000273675">
    <property type="component" value="Unassembled WGS sequence"/>
</dbReference>
<comment type="similarity">
    <text evidence="1">Belongs to the YggT family.</text>
</comment>
<sequence length="101" mass="11675">MNQSLGQALIQYFVDPILFLFYIIIIVGIILSWLVNFNVVNTNNQLVNMIWRMTHSITEPVLRPIRRVLPPIGGLDFSPLVLLLILMFIRGWLLPQIYVAL</sequence>
<dbReference type="PANTHER" id="PTHR33219:SF14">
    <property type="entry name" value="PROTEIN COFACTOR ASSEMBLY OF COMPLEX C SUBUNIT B CCB3, CHLOROPLASTIC-RELATED"/>
    <property type="match status" value="1"/>
</dbReference>
<reference evidence="3 4" key="1">
    <citation type="submission" date="2018-10" db="EMBL/GenBank/DDBJ databases">
        <title>Genomic Encyclopedia of Type Strains, Phase IV (KMG-IV): sequencing the most valuable type-strain genomes for metagenomic binning, comparative biology and taxonomic classification.</title>
        <authorList>
            <person name="Goeker M."/>
        </authorList>
    </citation>
    <scope>NUCLEOTIDE SEQUENCE [LARGE SCALE GENOMIC DNA]</scope>
    <source>
        <strain evidence="3 4">DSM 4734</strain>
    </source>
</reference>
<name>A0A495D2F5_9PROT</name>
<dbReference type="RefSeq" id="WP_075189153.1">
    <property type="nucleotide sequence ID" value="NZ_RBIM01000005.1"/>
</dbReference>